<feature type="region of interest" description="Disordered" evidence="1">
    <location>
        <begin position="74"/>
        <end position="97"/>
    </location>
</feature>
<evidence type="ECO:0000313" key="3">
    <source>
        <dbReference type="Proteomes" id="UP000198683"/>
    </source>
</evidence>
<keyword evidence="3" id="KW-1185">Reference proteome</keyword>
<name>A0A1G9N8G7_9ACTN</name>
<protein>
    <recommendedName>
        <fullName evidence="4">RiboL-PSP-HEPN domain-containing protein</fullName>
    </recommendedName>
</protein>
<dbReference type="STRING" id="683260.SAMN05421874_13022"/>
<evidence type="ECO:0008006" key="4">
    <source>
        <dbReference type="Google" id="ProtNLM"/>
    </source>
</evidence>
<dbReference type="AlphaFoldDB" id="A0A1G9N8G7"/>
<dbReference type="Proteomes" id="UP000198683">
    <property type="component" value="Unassembled WGS sequence"/>
</dbReference>
<evidence type="ECO:0000313" key="2">
    <source>
        <dbReference type="EMBL" id="SDL82816.1"/>
    </source>
</evidence>
<dbReference type="EMBL" id="FNFB01000030">
    <property type="protein sequence ID" value="SDL82816.1"/>
    <property type="molecule type" value="Genomic_DNA"/>
</dbReference>
<gene>
    <name evidence="2" type="ORF">SAMN05421874_13022</name>
</gene>
<feature type="region of interest" description="Disordered" evidence="1">
    <location>
        <begin position="124"/>
        <end position="151"/>
    </location>
</feature>
<accession>A0A1G9N8G7</accession>
<sequence>MHRNAEPLEDAFRAALERFFEFKSFQNPDKIAEGFSHVSKVRLWKSVADRLTDQDPSTPIAADEVRTRLTEIARRRNNIAHTADHDPDGSRRKKRITVRDAEQTIDVLESVVIAILQALGDPAPATDYGVPLSRPAPSALPQPRPTPSAKA</sequence>
<proteinExistence type="predicted"/>
<organism evidence="2 3">
    <name type="scientific">Nonomuraea maritima</name>
    <dbReference type="NCBI Taxonomy" id="683260"/>
    <lineage>
        <taxon>Bacteria</taxon>
        <taxon>Bacillati</taxon>
        <taxon>Actinomycetota</taxon>
        <taxon>Actinomycetes</taxon>
        <taxon>Streptosporangiales</taxon>
        <taxon>Streptosporangiaceae</taxon>
        <taxon>Nonomuraea</taxon>
    </lineage>
</organism>
<feature type="compositionally biased region" description="Pro residues" evidence="1">
    <location>
        <begin position="138"/>
        <end position="151"/>
    </location>
</feature>
<evidence type="ECO:0000256" key="1">
    <source>
        <dbReference type="SAM" id="MobiDB-lite"/>
    </source>
</evidence>
<reference evidence="2 3" key="1">
    <citation type="submission" date="2016-10" db="EMBL/GenBank/DDBJ databases">
        <authorList>
            <person name="de Groot N.N."/>
        </authorList>
    </citation>
    <scope>NUCLEOTIDE SEQUENCE [LARGE SCALE GENOMIC DNA]</scope>
    <source>
        <strain evidence="2 3">CGMCC 4.5681</strain>
    </source>
</reference>